<dbReference type="InterPro" id="IPR051081">
    <property type="entry name" value="HTH_MetalResp_TranReg"/>
</dbReference>
<keyword evidence="1" id="KW-0805">Transcription regulation</keyword>
<dbReference type="STRING" id="1428644.BIV57_20865"/>
<dbReference type="SUPFAM" id="SSF46785">
    <property type="entry name" value="Winged helix' DNA-binding domain"/>
    <property type="match status" value="1"/>
</dbReference>
<keyword evidence="3" id="KW-0804">Transcription</keyword>
<dbReference type="EMBL" id="MLCF01000144">
    <property type="protein sequence ID" value="OIV35592.1"/>
    <property type="molecule type" value="Genomic_DNA"/>
</dbReference>
<organism evidence="5 6">
    <name type="scientific">Mangrovactinospora gilvigrisea</name>
    <dbReference type="NCBI Taxonomy" id="1428644"/>
    <lineage>
        <taxon>Bacteria</taxon>
        <taxon>Bacillati</taxon>
        <taxon>Actinomycetota</taxon>
        <taxon>Actinomycetes</taxon>
        <taxon>Kitasatosporales</taxon>
        <taxon>Streptomycetaceae</taxon>
        <taxon>Mangrovactinospora</taxon>
    </lineage>
</organism>
<gene>
    <name evidence="5" type="ORF">BIV57_20865</name>
</gene>
<dbReference type="InterPro" id="IPR001845">
    <property type="entry name" value="HTH_ArsR_DNA-bd_dom"/>
</dbReference>
<evidence type="ECO:0000256" key="2">
    <source>
        <dbReference type="ARBA" id="ARBA00023125"/>
    </source>
</evidence>
<feature type="domain" description="HTH arsR-type" evidence="4">
    <location>
        <begin position="4"/>
        <end position="100"/>
    </location>
</feature>
<dbReference type="CDD" id="cd00090">
    <property type="entry name" value="HTH_ARSR"/>
    <property type="match status" value="1"/>
</dbReference>
<dbReference type="PANTHER" id="PTHR33154:SF33">
    <property type="entry name" value="TRANSCRIPTIONAL REPRESSOR SDPR"/>
    <property type="match status" value="1"/>
</dbReference>
<dbReference type="Pfam" id="PF12840">
    <property type="entry name" value="HTH_20"/>
    <property type="match status" value="1"/>
</dbReference>
<proteinExistence type="predicted"/>
<dbReference type="SMART" id="SM00418">
    <property type="entry name" value="HTH_ARSR"/>
    <property type="match status" value="1"/>
</dbReference>
<comment type="caution">
    <text evidence="5">The sequence shown here is derived from an EMBL/GenBank/DDBJ whole genome shotgun (WGS) entry which is preliminary data.</text>
</comment>
<keyword evidence="6" id="KW-1185">Reference proteome</keyword>
<dbReference type="AlphaFoldDB" id="A0A1J7C1Z4"/>
<keyword evidence="2" id="KW-0238">DNA-binding</keyword>
<accession>A0A1J7C1Z4</accession>
<name>A0A1J7C1Z4_9ACTN</name>
<reference evidence="5 6" key="1">
    <citation type="submission" date="2016-10" db="EMBL/GenBank/DDBJ databases">
        <title>Genome sequence of Streptomyces gilvigriseus MUSC 26.</title>
        <authorList>
            <person name="Lee L.-H."/>
            <person name="Ser H.-L."/>
        </authorList>
    </citation>
    <scope>NUCLEOTIDE SEQUENCE [LARGE SCALE GENOMIC DNA]</scope>
    <source>
        <strain evidence="5 6">MUSC 26</strain>
    </source>
</reference>
<evidence type="ECO:0000313" key="5">
    <source>
        <dbReference type="EMBL" id="OIV35592.1"/>
    </source>
</evidence>
<evidence type="ECO:0000256" key="1">
    <source>
        <dbReference type="ARBA" id="ARBA00023015"/>
    </source>
</evidence>
<evidence type="ECO:0000313" key="6">
    <source>
        <dbReference type="Proteomes" id="UP000243342"/>
    </source>
</evidence>
<protein>
    <recommendedName>
        <fullName evidence="4">HTH arsR-type domain-containing protein</fullName>
    </recommendedName>
</protein>
<sequence length="179" mass="19891">MDSRRLRALAHPVRVKLLGRLRQGGPSTATRLGEELGLASGATSYHLRQLAAAGLVAEDEERGNRRDRWWRATHGSTRFDNPDLWRDEPEAAGLYMQSVVGLLADRMQRFVAGAETRPPEWLNVGGLNDTMLRLTPQRAEQLTRAMEALVEGYRAESDAPADDAVDVFVQFHVMPEAGT</sequence>
<dbReference type="InterPro" id="IPR036388">
    <property type="entry name" value="WH-like_DNA-bd_sf"/>
</dbReference>
<dbReference type="Proteomes" id="UP000243342">
    <property type="component" value="Unassembled WGS sequence"/>
</dbReference>
<dbReference type="GO" id="GO:0003700">
    <property type="term" value="F:DNA-binding transcription factor activity"/>
    <property type="evidence" value="ECO:0007669"/>
    <property type="project" value="InterPro"/>
</dbReference>
<evidence type="ECO:0000256" key="3">
    <source>
        <dbReference type="ARBA" id="ARBA00023163"/>
    </source>
</evidence>
<evidence type="ECO:0000259" key="4">
    <source>
        <dbReference type="SMART" id="SM00418"/>
    </source>
</evidence>
<dbReference type="InterPro" id="IPR011991">
    <property type="entry name" value="ArsR-like_HTH"/>
</dbReference>
<dbReference type="Gene3D" id="1.10.10.10">
    <property type="entry name" value="Winged helix-like DNA-binding domain superfamily/Winged helix DNA-binding domain"/>
    <property type="match status" value="1"/>
</dbReference>
<dbReference type="PANTHER" id="PTHR33154">
    <property type="entry name" value="TRANSCRIPTIONAL REGULATOR, ARSR FAMILY"/>
    <property type="match status" value="1"/>
</dbReference>
<dbReference type="InterPro" id="IPR036390">
    <property type="entry name" value="WH_DNA-bd_sf"/>
</dbReference>
<dbReference type="GO" id="GO:0003677">
    <property type="term" value="F:DNA binding"/>
    <property type="evidence" value="ECO:0007669"/>
    <property type="project" value="UniProtKB-KW"/>
</dbReference>